<feature type="transmembrane region" description="Helical" evidence="1">
    <location>
        <begin position="135"/>
        <end position="155"/>
    </location>
</feature>
<dbReference type="EMBL" id="JBANRG010000052">
    <property type="protein sequence ID" value="KAK7444100.1"/>
    <property type="molecule type" value="Genomic_DNA"/>
</dbReference>
<evidence type="ECO:0000313" key="3">
    <source>
        <dbReference type="Proteomes" id="UP001498398"/>
    </source>
</evidence>
<keyword evidence="1" id="KW-1133">Transmembrane helix</keyword>
<dbReference type="PANTHER" id="PTHR11360:SF177">
    <property type="entry name" value="RIBOFLAVIN TRANSPORTER MCH5"/>
    <property type="match status" value="1"/>
</dbReference>
<accession>A0ABR1J2D7</accession>
<evidence type="ECO:0000256" key="1">
    <source>
        <dbReference type="SAM" id="Phobius"/>
    </source>
</evidence>
<dbReference type="Gene3D" id="1.20.1250.20">
    <property type="entry name" value="MFS general substrate transporter like domains"/>
    <property type="match status" value="1"/>
</dbReference>
<keyword evidence="1" id="KW-0472">Membrane</keyword>
<feature type="transmembrane region" description="Helical" evidence="1">
    <location>
        <begin position="66"/>
        <end position="90"/>
    </location>
</feature>
<dbReference type="InterPro" id="IPR050327">
    <property type="entry name" value="Proton-linked_MCT"/>
</dbReference>
<proteinExistence type="predicted"/>
<feature type="transmembrane region" description="Helical" evidence="1">
    <location>
        <begin position="195"/>
        <end position="217"/>
    </location>
</feature>
<organism evidence="2 3">
    <name type="scientific">Marasmiellus scandens</name>
    <dbReference type="NCBI Taxonomy" id="2682957"/>
    <lineage>
        <taxon>Eukaryota</taxon>
        <taxon>Fungi</taxon>
        <taxon>Dikarya</taxon>
        <taxon>Basidiomycota</taxon>
        <taxon>Agaricomycotina</taxon>
        <taxon>Agaricomycetes</taxon>
        <taxon>Agaricomycetidae</taxon>
        <taxon>Agaricales</taxon>
        <taxon>Marasmiineae</taxon>
        <taxon>Omphalotaceae</taxon>
        <taxon>Marasmiellus</taxon>
    </lineage>
</organism>
<name>A0ABR1J2D7_9AGAR</name>
<gene>
    <name evidence="2" type="ORF">VKT23_015498</name>
</gene>
<evidence type="ECO:0008006" key="4">
    <source>
        <dbReference type="Google" id="ProtNLM"/>
    </source>
</evidence>
<keyword evidence="3" id="KW-1185">Reference proteome</keyword>
<reference evidence="2 3" key="1">
    <citation type="submission" date="2024-01" db="EMBL/GenBank/DDBJ databases">
        <title>A draft genome for the cacao thread blight pathogen Marasmiellus scandens.</title>
        <authorList>
            <person name="Baruah I.K."/>
            <person name="Leung J."/>
            <person name="Bukari Y."/>
            <person name="Amoako-Attah I."/>
            <person name="Meinhardt L.W."/>
            <person name="Bailey B.A."/>
            <person name="Cohen S.P."/>
        </authorList>
    </citation>
    <scope>NUCLEOTIDE SEQUENCE [LARGE SCALE GENOMIC DNA]</scope>
    <source>
        <strain evidence="2 3">GH-19</strain>
    </source>
</reference>
<dbReference type="SUPFAM" id="SSF103473">
    <property type="entry name" value="MFS general substrate transporter"/>
    <property type="match status" value="1"/>
</dbReference>
<feature type="transmembrane region" description="Helical" evidence="1">
    <location>
        <begin position="110"/>
        <end position="128"/>
    </location>
</feature>
<evidence type="ECO:0000313" key="2">
    <source>
        <dbReference type="EMBL" id="KAK7444100.1"/>
    </source>
</evidence>
<comment type="caution">
    <text evidence="2">The sequence shown here is derived from an EMBL/GenBank/DDBJ whole genome shotgun (WGS) entry which is preliminary data.</text>
</comment>
<dbReference type="PANTHER" id="PTHR11360">
    <property type="entry name" value="MONOCARBOXYLATE TRANSPORTER"/>
    <property type="match status" value="1"/>
</dbReference>
<protein>
    <recommendedName>
        <fullName evidence="4">Major facilitator superfamily (MFS) profile domain-containing protein</fullName>
    </recommendedName>
</protein>
<feature type="transmembrane region" description="Helical" evidence="1">
    <location>
        <begin position="161"/>
        <end position="183"/>
    </location>
</feature>
<dbReference type="InterPro" id="IPR036259">
    <property type="entry name" value="MFS_trans_sf"/>
</dbReference>
<dbReference type="Proteomes" id="UP001498398">
    <property type="component" value="Unassembled WGS sequence"/>
</dbReference>
<keyword evidence="1" id="KW-0812">Transmembrane</keyword>
<sequence length="225" mass="24289">MAYLRPKLFSYHSSSDTTATVFTIQKDAEKDAVPIAAPPLTYGQENISNPSADQPHDKCPDGGLQAWSVIFGLFLMLFCSFGYLSAWGVFQSYYENPSNPLLANSSSSDIAWIGSIQTSLGYFVPIFTGPIFDRGYYRSSLILGCIGIVVSTFLVAECKVYWHFIVCQGLLTGLAMGILSGIAPVLVPQWFKIRLGLAFGVTCAGSPAGGILIPILARAMLPRIG</sequence>